<dbReference type="Gene3D" id="2.60.15.10">
    <property type="entry name" value="F0F1 ATP synthase delta/epsilon subunit, N-terminal"/>
    <property type="match status" value="1"/>
</dbReference>
<dbReference type="SUPFAM" id="SSF51344">
    <property type="entry name" value="Epsilon subunit of F1F0-ATP synthase N-terminal domain"/>
    <property type="match status" value="1"/>
</dbReference>
<proteinExistence type="inferred from homology"/>
<dbReference type="AlphaFoldDB" id="A0A6J7RF32"/>
<accession>A0A6J7RF32</accession>
<evidence type="ECO:0000256" key="2">
    <source>
        <dbReference type="ARBA" id="ARBA00005712"/>
    </source>
</evidence>
<evidence type="ECO:0000256" key="4">
    <source>
        <dbReference type="ARBA" id="ARBA00023065"/>
    </source>
</evidence>
<evidence type="ECO:0000256" key="1">
    <source>
        <dbReference type="ARBA" id="ARBA00004370"/>
    </source>
</evidence>
<comment type="similarity">
    <text evidence="2">Belongs to the ATPase epsilon chain family.</text>
</comment>
<name>A0A6J7RF32_9ZZZZ</name>
<comment type="subcellular location">
    <subcellularLocation>
        <location evidence="1">Membrane</location>
    </subcellularLocation>
</comment>
<dbReference type="Pfam" id="PF02823">
    <property type="entry name" value="ATP-synt_DE_N"/>
    <property type="match status" value="1"/>
</dbReference>
<feature type="domain" description="ATP synthase epsilon subunit C-terminal" evidence="6">
    <location>
        <begin position="75"/>
        <end position="115"/>
    </location>
</feature>
<dbReference type="GO" id="GO:0045259">
    <property type="term" value="C:proton-transporting ATP synthase complex"/>
    <property type="evidence" value="ECO:0007669"/>
    <property type="project" value="InterPro"/>
</dbReference>
<dbReference type="GO" id="GO:0046933">
    <property type="term" value="F:proton-transporting ATP synthase activity, rotational mechanism"/>
    <property type="evidence" value="ECO:0007669"/>
    <property type="project" value="InterPro"/>
</dbReference>
<dbReference type="InterPro" id="IPR036771">
    <property type="entry name" value="ATPsynth_dsu/esu_N"/>
</dbReference>
<keyword evidence="3" id="KW-0813">Transport</keyword>
<evidence type="ECO:0000259" key="6">
    <source>
        <dbReference type="Pfam" id="PF00401"/>
    </source>
</evidence>
<dbReference type="InterPro" id="IPR020546">
    <property type="entry name" value="ATP_synth_F1_dsu/esu_N"/>
</dbReference>
<evidence type="ECO:0000256" key="5">
    <source>
        <dbReference type="ARBA" id="ARBA00023136"/>
    </source>
</evidence>
<evidence type="ECO:0000259" key="7">
    <source>
        <dbReference type="Pfam" id="PF02823"/>
    </source>
</evidence>
<feature type="domain" description="ATP synthase F1 complex delta/epsilon subunit N-terminal" evidence="7">
    <location>
        <begin position="2"/>
        <end position="70"/>
    </location>
</feature>
<dbReference type="EMBL" id="CAFBPN010000085">
    <property type="protein sequence ID" value="CAB5027405.1"/>
    <property type="molecule type" value="Genomic_DNA"/>
</dbReference>
<dbReference type="InterPro" id="IPR001469">
    <property type="entry name" value="ATP_synth_F1_dsu/esu"/>
</dbReference>
<dbReference type="HAMAP" id="MF_00530">
    <property type="entry name" value="ATP_synth_epsil_bac"/>
    <property type="match status" value="1"/>
</dbReference>
<reference evidence="8" key="1">
    <citation type="submission" date="2020-05" db="EMBL/GenBank/DDBJ databases">
        <authorList>
            <person name="Chiriac C."/>
            <person name="Salcher M."/>
            <person name="Ghai R."/>
            <person name="Kavagutti S V."/>
        </authorList>
    </citation>
    <scope>NUCLEOTIDE SEQUENCE</scope>
</reference>
<dbReference type="Pfam" id="PF00401">
    <property type="entry name" value="ATP-synt_DE"/>
    <property type="match status" value="1"/>
</dbReference>
<keyword evidence="5" id="KW-0472">Membrane</keyword>
<dbReference type="CDD" id="cd12152">
    <property type="entry name" value="F1-ATPase_delta"/>
    <property type="match status" value="1"/>
</dbReference>
<protein>
    <submittedName>
        <fullName evidence="8">Unannotated protein</fullName>
    </submittedName>
</protein>
<sequence length="124" mass="13158">MFSGETTQIITRTIGGGEIAFLPGHTSFLGALTENHTRVWLSDGTIMNLAIHGGFVEVSDNVVTLLSDGAELGSEIDIERARRALERAEEMTRTENSTEVEASLRRAHARLAAAGGLAGVNAGH</sequence>
<dbReference type="InterPro" id="IPR020547">
    <property type="entry name" value="ATP_synth_F1_esu_C"/>
</dbReference>
<evidence type="ECO:0000256" key="3">
    <source>
        <dbReference type="ARBA" id="ARBA00022448"/>
    </source>
</evidence>
<gene>
    <name evidence="8" type="ORF">UFOPK4098_01251</name>
</gene>
<organism evidence="8">
    <name type="scientific">freshwater metagenome</name>
    <dbReference type="NCBI Taxonomy" id="449393"/>
    <lineage>
        <taxon>unclassified sequences</taxon>
        <taxon>metagenomes</taxon>
        <taxon>ecological metagenomes</taxon>
    </lineage>
</organism>
<keyword evidence="4" id="KW-0406">Ion transport</keyword>
<evidence type="ECO:0000313" key="8">
    <source>
        <dbReference type="EMBL" id="CAB5027405.1"/>
    </source>
</evidence>